<dbReference type="SMART" id="SM00878">
    <property type="entry name" value="Biotin_carb_C"/>
    <property type="match status" value="1"/>
</dbReference>
<evidence type="ECO:0000256" key="7">
    <source>
        <dbReference type="SAM" id="MobiDB-lite"/>
    </source>
</evidence>
<dbReference type="FunFam" id="3.40.50.20:FF:000010">
    <property type="entry name" value="Propionyl-CoA carboxylase subunit alpha"/>
    <property type="match status" value="1"/>
</dbReference>
<dbReference type="PROSITE" id="PS00866">
    <property type="entry name" value="CPSASE_1"/>
    <property type="match status" value="1"/>
</dbReference>
<dbReference type="PROSITE" id="PS50979">
    <property type="entry name" value="BC"/>
    <property type="match status" value="1"/>
</dbReference>
<dbReference type="SUPFAM" id="SSF56059">
    <property type="entry name" value="Glutathione synthetase ATP-binding domain-like"/>
    <property type="match status" value="1"/>
</dbReference>
<keyword evidence="5" id="KW-0092">Biotin</keyword>
<evidence type="ECO:0000256" key="3">
    <source>
        <dbReference type="ARBA" id="ARBA00022840"/>
    </source>
</evidence>
<dbReference type="InterPro" id="IPR011764">
    <property type="entry name" value="Biotin_carboxylation_dom"/>
</dbReference>
<protein>
    <submittedName>
        <fullName evidence="10">Acetyl-CoA carboxylase biotin carboxylase subunit</fullName>
    </submittedName>
</protein>
<dbReference type="InterPro" id="IPR011761">
    <property type="entry name" value="ATP-grasp"/>
</dbReference>
<dbReference type="Proteomes" id="UP001238179">
    <property type="component" value="Chromosome"/>
</dbReference>
<dbReference type="InterPro" id="IPR016185">
    <property type="entry name" value="PreATP-grasp_dom_sf"/>
</dbReference>
<feature type="domain" description="ATP-grasp" evidence="8">
    <location>
        <begin position="120"/>
        <end position="318"/>
    </location>
</feature>
<keyword evidence="1" id="KW-0436">Ligase</keyword>
<dbReference type="GO" id="GO:0005524">
    <property type="term" value="F:ATP binding"/>
    <property type="evidence" value="ECO:0007669"/>
    <property type="project" value="UniProtKB-UniRule"/>
</dbReference>
<evidence type="ECO:0000313" key="10">
    <source>
        <dbReference type="EMBL" id="BDU71239.1"/>
    </source>
</evidence>
<keyword evidence="4" id="KW-0460">Magnesium</keyword>
<dbReference type="NCBIfam" id="NF006367">
    <property type="entry name" value="PRK08591.1"/>
    <property type="match status" value="1"/>
</dbReference>
<dbReference type="RefSeq" id="WP_316414126.1">
    <property type="nucleotide sequence ID" value="NZ_AP027080.1"/>
</dbReference>
<dbReference type="PANTHER" id="PTHR18866:SF33">
    <property type="entry name" value="METHYLCROTONOYL-COA CARBOXYLASE SUBUNIT ALPHA, MITOCHONDRIAL-RELATED"/>
    <property type="match status" value="1"/>
</dbReference>
<dbReference type="InterPro" id="IPR050856">
    <property type="entry name" value="Biotin_carboxylase_complex"/>
</dbReference>
<dbReference type="EMBL" id="AP027080">
    <property type="protein sequence ID" value="BDU71239.1"/>
    <property type="molecule type" value="Genomic_DNA"/>
</dbReference>
<dbReference type="PROSITE" id="PS50975">
    <property type="entry name" value="ATP_GRASP"/>
    <property type="match status" value="1"/>
</dbReference>
<evidence type="ECO:0000256" key="6">
    <source>
        <dbReference type="PROSITE-ProRule" id="PRU00409"/>
    </source>
</evidence>
<dbReference type="GO" id="GO:0046872">
    <property type="term" value="F:metal ion binding"/>
    <property type="evidence" value="ECO:0007669"/>
    <property type="project" value="InterPro"/>
</dbReference>
<dbReference type="FunFam" id="3.30.470.20:FF:000028">
    <property type="entry name" value="Methylcrotonoyl-CoA carboxylase subunit alpha, mitochondrial"/>
    <property type="match status" value="1"/>
</dbReference>
<dbReference type="PANTHER" id="PTHR18866">
    <property type="entry name" value="CARBOXYLASE:PYRUVATE/ACETYL-COA/PROPIONYL-COA CARBOXYLASE"/>
    <property type="match status" value="1"/>
</dbReference>
<evidence type="ECO:0000313" key="11">
    <source>
        <dbReference type="Proteomes" id="UP001238179"/>
    </source>
</evidence>
<dbReference type="KEGG" id="msil:METEAL_04130"/>
<evidence type="ECO:0000259" key="9">
    <source>
        <dbReference type="PROSITE" id="PS50979"/>
    </source>
</evidence>
<proteinExistence type="predicted"/>
<dbReference type="Pfam" id="PF00289">
    <property type="entry name" value="Biotin_carb_N"/>
    <property type="match status" value="1"/>
</dbReference>
<sequence>MFKKILIANRGEITIRVIRACKELGVPTVAVFSEADRAALHVRAADEAYCIGPAPSRESYLRYDRILEVAARCGADAIHPGYGFLSENVAFAEACAAQGITFIGPNPRAIRVMGNKTTSRVAVYEMGVPLVPGMRENLVSEEQALEWADRIGFPIMMKAAAGGGGKGLRQILRREDVVAAYRAAKSESLASFGDDAVYMERYIENPRHIEIQVLGDKHGNIIYCPERECSIQRRHQKVIEEAPSTLVDPEMRRAMGEAAIRAAKAVDYDSAGTVEFIVSGRSREFFFLEMNTRLQVEHPITEMITGIDLCKEMIRSAAGYVLPFRQEDIPCHGHALECRIYAEDPDNRFLPTPGRISGLRVPGGPWVRDESGMYEGLDVPIHYDPMLSKLVVWGSTRERMITRMERALSEYAVKGIKTTIPFHARMLKNERFLAGDIDTNFIDQEFQPQDEARVKPHEDIALVAAAIGAYRRDKAKALGRVGGESGPAGDASAWKASGRVKRDPGF</sequence>
<dbReference type="GO" id="GO:0016874">
    <property type="term" value="F:ligase activity"/>
    <property type="evidence" value="ECO:0007669"/>
    <property type="project" value="UniProtKB-KW"/>
</dbReference>
<evidence type="ECO:0000256" key="2">
    <source>
        <dbReference type="ARBA" id="ARBA00022741"/>
    </source>
</evidence>
<evidence type="ECO:0000259" key="8">
    <source>
        <dbReference type="PROSITE" id="PS50975"/>
    </source>
</evidence>
<dbReference type="InterPro" id="IPR004549">
    <property type="entry name" value="Acetyl_CoA_COase_biotin_COase"/>
</dbReference>
<dbReference type="FunFam" id="3.30.1490.20:FF:000003">
    <property type="entry name" value="acetyl-CoA carboxylase isoform X1"/>
    <property type="match status" value="1"/>
</dbReference>
<keyword evidence="3 6" id="KW-0067">ATP-binding</keyword>
<dbReference type="Gene3D" id="3.30.470.20">
    <property type="entry name" value="ATP-grasp fold, B domain"/>
    <property type="match status" value="1"/>
</dbReference>
<dbReference type="InterPro" id="IPR005479">
    <property type="entry name" value="CPAse_ATP-bd"/>
</dbReference>
<reference evidence="11" key="1">
    <citation type="journal article" date="2023" name="Int. J. Syst. Evol. Microbiol.">
        <title>Mesoterricola silvestris gen. nov., sp. nov., Mesoterricola sediminis sp. nov., Geothrix oryzae sp. nov., Geothrix edaphica sp. nov., Geothrix rubra sp. nov., and Geothrix limicola sp. nov., six novel members of Acidobacteriota isolated from soils.</title>
        <authorList>
            <person name="Itoh H."/>
            <person name="Sugisawa Y."/>
            <person name="Mise K."/>
            <person name="Xu Z."/>
            <person name="Kuniyasu M."/>
            <person name="Ushijima N."/>
            <person name="Kawano K."/>
            <person name="Kobayashi E."/>
            <person name="Shiratori Y."/>
            <person name="Masuda Y."/>
            <person name="Senoo K."/>
        </authorList>
    </citation>
    <scope>NUCLEOTIDE SEQUENCE [LARGE SCALE GENOMIC DNA]</scope>
    <source>
        <strain evidence="11">W79</strain>
    </source>
</reference>
<feature type="domain" description="Biotin carboxylation" evidence="9">
    <location>
        <begin position="1"/>
        <end position="447"/>
    </location>
</feature>
<dbReference type="Pfam" id="PF02785">
    <property type="entry name" value="Biotin_carb_C"/>
    <property type="match status" value="1"/>
</dbReference>
<organism evidence="10 11">
    <name type="scientific">Mesoterricola silvestris</name>
    <dbReference type="NCBI Taxonomy" id="2927979"/>
    <lineage>
        <taxon>Bacteria</taxon>
        <taxon>Pseudomonadati</taxon>
        <taxon>Acidobacteriota</taxon>
        <taxon>Holophagae</taxon>
        <taxon>Holophagales</taxon>
        <taxon>Holophagaceae</taxon>
        <taxon>Mesoterricola</taxon>
    </lineage>
</organism>
<name>A0AA48K6W7_9BACT</name>
<evidence type="ECO:0000256" key="4">
    <source>
        <dbReference type="ARBA" id="ARBA00022842"/>
    </source>
</evidence>
<dbReference type="SUPFAM" id="SSF52440">
    <property type="entry name" value="PreATP-grasp domain"/>
    <property type="match status" value="1"/>
</dbReference>
<dbReference type="SUPFAM" id="SSF51246">
    <property type="entry name" value="Rudiment single hybrid motif"/>
    <property type="match status" value="1"/>
</dbReference>
<dbReference type="AlphaFoldDB" id="A0AA48K6W7"/>
<accession>A0AA48K6W7</accession>
<dbReference type="NCBIfam" id="TIGR00514">
    <property type="entry name" value="accC"/>
    <property type="match status" value="1"/>
</dbReference>
<evidence type="ECO:0000256" key="5">
    <source>
        <dbReference type="ARBA" id="ARBA00023267"/>
    </source>
</evidence>
<dbReference type="Pfam" id="PF02786">
    <property type="entry name" value="CPSase_L_D2"/>
    <property type="match status" value="1"/>
</dbReference>
<gene>
    <name evidence="10" type="ORF">METEAL_04130</name>
</gene>
<dbReference type="InterPro" id="IPR005481">
    <property type="entry name" value="BC-like_N"/>
</dbReference>
<keyword evidence="11" id="KW-1185">Reference proteome</keyword>
<dbReference type="InterPro" id="IPR011054">
    <property type="entry name" value="Rudment_hybrid_motif"/>
</dbReference>
<dbReference type="PROSITE" id="PS00867">
    <property type="entry name" value="CPSASE_2"/>
    <property type="match status" value="1"/>
</dbReference>
<dbReference type="InterPro" id="IPR005482">
    <property type="entry name" value="Biotin_COase_C"/>
</dbReference>
<feature type="region of interest" description="Disordered" evidence="7">
    <location>
        <begin position="479"/>
        <end position="506"/>
    </location>
</feature>
<evidence type="ECO:0000256" key="1">
    <source>
        <dbReference type="ARBA" id="ARBA00022598"/>
    </source>
</evidence>
<keyword evidence="2 6" id="KW-0547">Nucleotide-binding</keyword>